<accession>A0A2H0ULA1</accession>
<dbReference type="PANTHER" id="PTHR12826:SF15">
    <property type="entry name" value="RIBONUCLEASE Y"/>
    <property type="match status" value="1"/>
</dbReference>
<dbReference type="GO" id="GO:0006402">
    <property type="term" value="P:mRNA catabolic process"/>
    <property type="evidence" value="ECO:0007669"/>
    <property type="project" value="UniProtKB-UniRule"/>
</dbReference>
<proteinExistence type="inferred from homology"/>
<evidence type="ECO:0000313" key="9">
    <source>
        <dbReference type="EMBL" id="PIR87187.1"/>
    </source>
</evidence>
<dbReference type="InterPro" id="IPR022711">
    <property type="entry name" value="RNase_Y_N"/>
</dbReference>
<dbReference type="Proteomes" id="UP000229526">
    <property type="component" value="Unassembled WGS sequence"/>
</dbReference>
<dbReference type="NCBIfam" id="TIGR03319">
    <property type="entry name" value="RNase_Y"/>
    <property type="match status" value="1"/>
</dbReference>
<comment type="caution">
    <text evidence="9">The sequence shown here is derived from an EMBL/GenBank/DDBJ whole genome shotgun (WGS) entry which is preliminary data.</text>
</comment>
<comment type="function">
    <text evidence="5">Endoribonuclease that initiates mRNA decay.</text>
</comment>
<gene>
    <name evidence="5 9" type="primary">rny</name>
    <name evidence="9" type="ORF">COU11_01780</name>
</gene>
<dbReference type="EMBL" id="PFBD01000017">
    <property type="protein sequence ID" value="PIR87187.1"/>
    <property type="molecule type" value="Genomic_DNA"/>
</dbReference>
<dbReference type="SUPFAM" id="SSF54791">
    <property type="entry name" value="Eukaryotic type KH-domain (KH-domain type I)"/>
    <property type="match status" value="1"/>
</dbReference>
<keyword evidence="1 5" id="KW-0540">Nuclease</keyword>
<dbReference type="InterPro" id="IPR006675">
    <property type="entry name" value="HDIG_dom"/>
</dbReference>
<dbReference type="PANTHER" id="PTHR12826">
    <property type="entry name" value="RIBONUCLEASE Y"/>
    <property type="match status" value="1"/>
</dbReference>
<dbReference type="InterPro" id="IPR017705">
    <property type="entry name" value="Ribonuclease_Y"/>
</dbReference>
<dbReference type="GO" id="GO:0016787">
    <property type="term" value="F:hydrolase activity"/>
    <property type="evidence" value="ECO:0007669"/>
    <property type="project" value="UniProtKB-KW"/>
</dbReference>
<dbReference type="Pfam" id="PF01966">
    <property type="entry name" value="HD"/>
    <property type="match status" value="1"/>
</dbReference>
<dbReference type="NCBIfam" id="TIGR00277">
    <property type="entry name" value="HDIG"/>
    <property type="match status" value="1"/>
</dbReference>
<feature type="coiled-coil region" evidence="7">
    <location>
        <begin position="36"/>
        <end position="134"/>
    </location>
</feature>
<sequence>MSFDLTPLAWVLLVAGLVIGYVIRYSVAGKKAKSVEETVKTKVEEARKEADELTTKAKEKALAIIADAQKEAKEDKEKVEKLEERVLRREENLEKQILATTQKEEKLASQTKEIEEESAKIKEVKEQAVAQLEKVAGFSAEEAKEKIFTEVEQRYKDDLVVSITKMERERREEIEKKASEIVTTAIMRYARTHVADTTTSVFPLPTEDLKGKIIGREGRNIKALERATGVEIIVDETPESVILSSFDPLRREIAYMTLEKLLKDGRIQPAKIEEKVDEAKAELIKRMQKIGEDAAAEVGVIGFPREIMQLLGRLHFRTSYGQNVLVHSIEMAHISGMIARELGVNVDIAKKGALVHDIGKAISHEVEGKHVDLGIKILEKYGVEAAVVDSMKSHHEDYPFSSPESYIVTAADILSAARPGARRDTVEQYIKRLKELEETASKFEGVQKAYALSAGREIRVFVVPEKIDDFRALQLAKDMANKIQTELQYPGEIKVNIIREMRAVEYAR</sequence>
<evidence type="ECO:0000256" key="2">
    <source>
        <dbReference type="ARBA" id="ARBA00022759"/>
    </source>
</evidence>
<keyword evidence="3 5" id="KW-0378">Hydrolase</keyword>
<reference evidence="10" key="1">
    <citation type="submission" date="2017-09" db="EMBL/GenBank/DDBJ databases">
        <title>Depth-based differentiation of microbial function through sediment-hosted aquifers and enrichment of novel symbionts in the deep terrestrial subsurface.</title>
        <authorList>
            <person name="Probst A.J."/>
            <person name="Ladd B."/>
            <person name="Jarett J.K."/>
            <person name="Geller-Mcgrath D.E."/>
            <person name="Sieber C.M.K."/>
            <person name="Emerson J.B."/>
            <person name="Anantharaman K."/>
            <person name="Thomas B.C."/>
            <person name="Malmstrom R."/>
            <person name="Stieglmeier M."/>
            <person name="Klingl A."/>
            <person name="Woyke T."/>
            <person name="Ryan C.M."/>
            <person name="Banfield J.F."/>
        </authorList>
    </citation>
    <scope>NUCLEOTIDE SEQUENCE [LARGE SCALE GENOMIC DNA]</scope>
</reference>
<protein>
    <recommendedName>
        <fullName evidence="5 6">Ribonuclease Y</fullName>
        <shortName evidence="5">RNase Y</shortName>
        <ecNumber evidence="5 6">3.1.-.-</ecNumber>
    </recommendedName>
</protein>
<evidence type="ECO:0000256" key="5">
    <source>
        <dbReference type="HAMAP-Rule" id="MF_00335"/>
    </source>
</evidence>
<dbReference type="AlphaFoldDB" id="A0A2H0ULA1"/>
<feature type="domain" description="HD" evidence="8">
    <location>
        <begin position="324"/>
        <end position="417"/>
    </location>
</feature>
<dbReference type="HAMAP" id="MF_00335">
    <property type="entry name" value="RNase_Y"/>
    <property type="match status" value="1"/>
</dbReference>
<dbReference type="Pfam" id="PF00013">
    <property type="entry name" value="KH_1"/>
    <property type="match status" value="1"/>
</dbReference>
<dbReference type="CDD" id="cd00077">
    <property type="entry name" value="HDc"/>
    <property type="match status" value="1"/>
</dbReference>
<dbReference type="GO" id="GO:0003723">
    <property type="term" value="F:RNA binding"/>
    <property type="evidence" value="ECO:0007669"/>
    <property type="project" value="UniProtKB-UniRule"/>
</dbReference>
<dbReference type="InterPro" id="IPR003607">
    <property type="entry name" value="HD/PDEase_dom"/>
</dbReference>
<dbReference type="InterPro" id="IPR036612">
    <property type="entry name" value="KH_dom_type_1_sf"/>
</dbReference>
<evidence type="ECO:0000256" key="6">
    <source>
        <dbReference type="NCBIfam" id="TIGR03319"/>
    </source>
</evidence>
<evidence type="ECO:0000313" key="10">
    <source>
        <dbReference type="Proteomes" id="UP000229526"/>
    </source>
</evidence>
<dbReference type="Gene3D" id="1.10.3210.10">
    <property type="entry name" value="Hypothetical protein af1432"/>
    <property type="match status" value="1"/>
</dbReference>
<organism evidence="9 10">
    <name type="scientific">Candidatus Harrisonbacteria bacterium CG10_big_fil_rev_8_21_14_0_10_49_15</name>
    <dbReference type="NCBI Taxonomy" id="1974587"/>
    <lineage>
        <taxon>Bacteria</taxon>
        <taxon>Candidatus Harrisoniibacteriota</taxon>
    </lineage>
</organism>
<dbReference type="InterPro" id="IPR006674">
    <property type="entry name" value="HD_domain"/>
</dbReference>
<keyword evidence="7" id="KW-0175">Coiled coil</keyword>
<evidence type="ECO:0000256" key="3">
    <source>
        <dbReference type="ARBA" id="ARBA00022801"/>
    </source>
</evidence>
<dbReference type="SMART" id="SM00322">
    <property type="entry name" value="KH"/>
    <property type="match status" value="1"/>
</dbReference>
<dbReference type="GO" id="GO:0005886">
    <property type="term" value="C:plasma membrane"/>
    <property type="evidence" value="ECO:0007669"/>
    <property type="project" value="UniProtKB-UniRule"/>
</dbReference>
<dbReference type="SMART" id="SM00471">
    <property type="entry name" value="HDc"/>
    <property type="match status" value="1"/>
</dbReference>
<name>A0A2H0ULA1_9BACT</name>
<dbReference type="EC" id="3.1.-.-" evidence="5 6"/>
<comment type="similarity">
    <text evidence="5">Belongs to the RNase Y family.</text>
</comment>
<dbReference type="Gene3D" id="3.30.1370.10">
    <property type="entry name" value="K Homology domain, type 1"/>
    <property type="match status" value="1"/>
</dbReference>
<evidence type="ECO:0000256" key="7">
    <source>
        <dbReference type="SAM" id="Coils"/>
    </source>
</evidence>
<keyword evidence="2 5" id="KW-0255">Endonuclease</keyword>
<dbReference type="GO" id="GO:0004521">
    <property type="term" value="F:RNA endonuclease activity"/>
    <property type="evidence" value="ECO:0007669"/>
    <property type="project" value="UniProtKB-UniRule"/>
</dbReference>
<evidence type="ECO:0000256" key="4">
    <source>
        <dbReference type="ARBA" id="ARBA00022884"/>
    </source>
</evidence>
<dbReference type="Pfam" id="PF12072">
    <property type="entry name" value="RNase_Y_N"/>
    <property type="match status" value="1"/>
</dbReference>
<dbReference type="InterPro" id="IPR004088">
    <property type="entry name" value="KH_dom_type_1"/>
</dbReference>
<evidence type="ECO:0000256" key="1">
    <source>
        <dbReference type="ARBA" id="ARBA00022722"/>
    </source>
</evidence>
<keyword evidence="4 5" id="KW-0694">RNA-binding</keyword>
<dbReference type="PROSITE" id="PS51831">
    <property type="entry name" value="HD"/>
    <property type="match status" value="1"/>
</dbReference>
<dbReference type="CDD" id="cd22431">
    <property type="entry name" value="KH-I_RNaseY"/>
    <property type="match status" value="1"/>
</dbReference>
<dbReference type="PROSITE" id="PS50084">
    <property type="entry name" value="KH_TYPE_1"/>
    <property type="match status" value="1"/>
</dbReference>
<dbReference type="SUPFAM" id="SSF109604">
    <property type="entry name" value="HD-domain/PDEase-like"/>
    <property type="match status" value="1"/>
</dbReference>
<dbReference type="InterPro" id="IPR004087">
    <property type="entry name" value="KH_dom"/>
</dbReference>
<evidence type="ECO:0000259" key="8">
    <source>
        <dbReference type="PROSITE" id="PS51831"/>
    </source>
</evidence>